<evidence type="ECO:0000313" key="1">
    <source>
        <dbReference type="EMBL" id="KAI8556535.1"/>
    </source>
</evidence>
<accession>A0ACC0NTA9</accession>
<name>A0ACC0NTA9_RHOML</name>
<comment type="caution">
    <text evidence="1">The sequence shown here is derived from an EMBL/GenBank/DDBJ whole genome shotgun (WGS) entry which is preliminary data.</text>
</comment>
<reference evidence="1" key="1">
    <citation type="submission" date="2022-02" db="EMBL/GenBank/DDBJ databases">
        <title>Plant Genome Project.</title>
        <authorList>
            <person name="Zhang R.-G."/>
        </authorList>
    </citation>
    <scope>NUCLEOTIDE SEQUENCE</scope>
    <source>
        <strain evidence="1">AT1</strain>
    </source>
</reference>
<keyword evidence="2" id="KW-1185">Reference proteome</keyword>
<proteinExistence type="predicted"/>
<dbReference type="Proteomes" id="UP001062846">
    <property type="component" value="Chromosome 5"/>
</dbReference>
<evidence type="ECO:0000313" key="2">
    <source>
        <dbReference type="Proteomes" id="UP001062846"/>
    </source>
</evidence>
<organism evidence="1 2">
    <name type="scientific">Rhododendron molle</name>
    <name type="common">Chinese azalea</name>
    <name type="synonym">Azalea mollis</name>
    <dbReference type="NCBI Taxonomy" id="49168"/>
    <lineage>
        <taxon>Eukaryota</taxon>
        <taxon>Viridiplantae</taxon>
        <taxon>Streptophyta</taxon>
        <taxon>Embryophyta</taxon>
        <taxon>Tracheophyta</taxon>
        <taxon>Spermatophyta</taxon>
        <taxon>Magnoliopsida</taxon>
        <taxon>eudicotyledons</taxon>
        <taxon>Gunneridae</taxon>
        <taxon>Pentapetalae</taxon>
        <taxon>asterids</taxon>
        <taxon>Ericales</taxon>
        <taxon>Ericaceae</taxon>
        <taxon>Ericoideae</taxon>
        <taxon>Rhodoreae</taxon>
        <taxon>Rhododendron</taxon>
    </lineage>
</organism>
<protein>
    <submittedName>
        <fullName evidence="1">Uncharacterized protein</fullName>
    </submittedName>
</protein>
<gene>
    <name evidence="1" type="ORF">RHMOL_Rhmol05G0260700</name>
</gene>
<dbReference type="EMBL" id="CM046392">
    <property type="protein sequence ID" value="KAI8556535.1"/>
    <property type="molecule type" value="Genomic_DNA"/>
</dbReference>
<sequence>MDPTFAAELEVEWSRLQDFLDYGGPNFSFEDPYVSEEFPILHAQYLWCRANVPGRGALHLHPTWGPGRRAIIEKDLRDILETIPGFNIQDDPYYPYYENIDNQPPIHALGDANNPPPIQEEDDAAQMIKEVERLQAFLAENPDFPLNDNYLAMMFPTLYSMRQSHQRITSLIDALVVSTTTTHEVRSLLARILRVTFEQQEEEQDQEEEDPEEPPLPNIDHDHRLDGREPNEEEEQEEPPPLEENQAQDNEENMEDFEPEEQGDPGDDSSHGRNDNEEDGFLTDPEMDDYGWLLPVDAPVDWEAEFQWRIINQQPVMPPPPSPPAPMEIEDPESEVENADPPPPPPRPSMARPTGIPWNGHHSDYSAGTYVYIQLEPLYPCPWKIRAQSAFLGPLRIIAPCHNGYYFMAVPPGFQEHYTDQIHYSRVARARPENEHRIIPANVDFMDHITYTEMPIHQEPYYHRNTSRGQQEPQWRVTWRCYGLTEDSVEPQHLLAEHYPELFY</sequence>